<evidence type="ECO:0000313" key="3">
    <source>
        <dbReference type="Proteomes" id="UP000886520"/>
    </source>
</evidence>
<feature type="signal peptide" evidence="1">
    <location>
        <begin position="1"/>
        <end position="22"/>
    </location>
</feature>
<dbReference type="EMBL" id="JABFUD020000015">
    <property type="protein sequence ID" value="KAI5068987.1"/>
    <property type="molecule type" value="Genomic_DNA"/>
</dbReference>
<dbReference type="Proteomes" id="UP000886520">
    <property type="component" value="Chromosome 15"/>
</dbReference>
<gene>
    <name evidence="2" type="ORF">GOP47_0015288</name>
</gene>
<feature type="chain" id="PRO_5038974184" description="Secreted protein" evidence="1">
    <location>
        <begin position="23"/>
        <end position="73"/>
    </location>
</feature>
<name>A0A9D4UJR4_ADICA</name>
<evidence type="ECO:0000313" key="2">
    <source>
        <dbReference type="EMBL" id="KAI5068987.1"/>
    </source>
</evidence>
<keyword evidence="3" id="KW-1185">Reference proteome</keyword>
<evidence type="ECO:0000256" key="1">
    <source>
        <dbReference type="SAM" id="SignalP"/>
    </source>
</evidence>
<protein>
    <recommendedName>
        <fullName evidence="4">Secreted protein</fullName>
    </recommendedName>
</protein>
<sequence length="73" mass="8569">MHQTYQVAVLILLYILLDAALGDGNFESDFVLKVTALFQISRFSEGALYVEKLMIYWKRAYNTKLWFRAFVLD</sequence>
<proteinExistence type="predicted"/>
<organism evidence="2 3">
    <name type="scientific">Adiantum capillus-veneris</name>
    <name type="common">Maidenhair fern</name>
    <dbReference type="NCBI Taxonomy" id="13818"/>
    <lineage>
        <taxon>Eukaryota</taxon>
        <taxon>Viridiplantae</taxon>
        <taxon>Streptophyta</taxon>
        <taxon>Embryophyta</taxon>
        <taxon>Tracheophyta</taxon>
        <taxon>Polypodiopsida</taxon>
        <taxon>Polypodiidae</taxon>
        <taxon>Polypodiales</taxon>
        <taxon>Pteridineae</taxon>
        <taxon>Pteridaceae</taxon>
        <taxon>Vittarioideae</taxon>
        <taxon>Adiantum</taxon>
    </lineage>
</organism>
<reference evidence="2" key="1">
    <citation type="submission" date="2021-01" db="EMBL/GenBank/DDBJ databases">
        <title>Adiantum capillus-veneris genome.</title>
        <authorList>
            <person name="Fang Y."/>
            <person name="Liao Q."/>
        </authorList>
    </citation>
    <scope>NUCLEOTIDE SEQUENCE</scope>
    <source>
        <strain evidence="2">H3</strain>
        <tissue evidence="2">Leaf</tissue>
    </source>
</reference>
<comment type="caution">
    <text evidence="2">The sequence shown here is derived from an EMBL/GenBank/DDBJ whole genome shotgun (WGS) entry which is preliminary data.</text>
</comment>
<evidence type="ECO:0008006" key="4">
    <source>
        <dbReference type="Google" id="ProtNLM"/>
    </source>
</evidence>
<accession>A0A9D4UJR4</accession>
<dbReference type="AlphaFoldDB" id="A0A9D4UJR4"/>
<keyword evidence="1" id="KW-0732">Signal</keyword>